<name>A0A0D3KKG8_EMIH1</name>
<keyword evidence="12" id="KW-1133">Transmembrane helix</keyword>
<evidence type="ECO:0000256" key="3">
    <source>
        <dbReference type="ARBA" id="ARBA00022525"/>
    </source>
</evidence>
<keyword evidence="3" id="KW-0964">Secreted</keyword>
<dbReference type="GO" id="GO:0005576">
    <property type="term" value="C:extracellular region"/>
    <property type="evidence" value="ECO:0007669"/>
    <property type="project" value="UniProtKB-SubCell"/>
</dbReference>
<dbReference type="PROSITE" id="PS50026">
    <property type="entry name" value="EGF_3"/>
    <property type="match status" value="1"/>
</dbReference>
<dbReference type="EnsemblProtists" id="EOD36253">
    <property type="protein sequence ID" value="EOD36253"/>
    <property type="gene ID" value="EMIHUDRAFT_110305"/>
</dbReference>
<dbReference type="RefSeq" id="XP_005788682.1">
    <property type="nucleotide sequence ID" value="XM_005788625.1"/>
</dbReference>
<keyword evidence="10" id="KW-0245">EGF-like domain</keyword>
<keyword evidence="4" id="KW-0645">Protease</keyword>
<protein>
    <recommendedName>
        <fullName evidence="14">EGF-like domain-containing protein</fullName>
    </recommendedName>
</protein>
<dbReference type="KEGG" id="ehx:EMIHUDRAFT_110305"/>
<evidence type="ECO:0000256" key="7">
    <source>
        <dbReference type="ARBA" id="ARBA00022801"/>
    </source>
</evidence>
<dbReference type="GO" id="GO:0046872">
    <property type="term" value="F:metal ion binding"/>
    <property type="evidence" value="ECO:0007669"/>
    <property type="project" value="UniProtKB-KW"/>
</dbReference>
<keyword evidence="7" id="KW-0378">Hydrolase</keyword>
<dbReference type="Pfam" id="PF17973">
    <property type="entry name" value="bMG10"/>
    <property type="match status" value="1"/>
</dbReference>
<sequence length="1410" mass="146126">MLLLLVSALAFMPELELRLVGFTPRGAFISDTDAITVTFNRAVIPLGGDIGAPLPEDKTLQLPIGDECFGGCRATIVVSSPAQPEASPALPVDLATSVLFDSRLPRRIVSQHALDVIDDSRKLSVTVQLDVPVLAPGSEAGLTVTLTDASGNPAAGEVAVFVVDRAFLDVAPHPPTDLLGEFELQLRPRRLSIVSNADRMIGGAAYERSKARDNILATQPRRADISCGDQARIISLNDKDEWCFGSYHHSQWPIAPGVSDAFDLAADAFLDRHSRVWVTDPPVSREPAFDPAHLHSRVEAGGEPMFASAFMDLAEDSQAPLSTTRTTRVGEKGVSEGSRATTASPIQIDAPIPIRSAFETAPLILPALTVPPSGMARVTWTLPDNVGTFVVRAYAASGTSGARFGTSDDAEQVSRNPLSLVPSVPRISRVGDHFSCGVTVTAADPTFSEEVTLSVLASGGLALTSAGSQTVSVDGSRPREVTFNFSAASMARADLVFAVAASETSDALSASVPVLSPQQEIFVATSMPITASEAGTPWTEGLALPKATPGSGSLDLIAGVGYLPAVRAISSALVAPEPCEDRTRYCSSMSVVNSLAALPVLEEYLGEADEAARAAADVFGSSLTLLEEMTDGSGLRSSLRVPQRRSIDLPLTAWALEVLSDAERRPLSAVTAAQTASASRLRVQWTAALSEALAQEVDTSRQNGYPFRGYDAVARVRLSLGVADLPGLDADATSLTSMERLVAAAKDGTCGSYCSAATALILLRESPADRDALKLLTDLANQLRATGRTAYLAHDGSAHAQGMSVQALVARGSLLCADRSPIPLLLLQKLANYIAQGGAQWGPGVVGGGGGGGSAGVARIFALAEYDVHVGSDTPDVNFTASSGPVRLLHGRFTPASREALASSTSWQALDSPPAPLVFWARGSGQINVAAGLRFVPTDPPPGPVYRGLLVEMAIRLVVSGNPSGPPLRSCHLGSVVAVTIQVTSPDDIASSVRVEGWLPAGLEPLDPNVGEGGGGSDGCDDPGPWPPVYAGRRRTSLWRGGWWFCPLWERQTMVDKVTWHSAHGMRAGTVTLSFEAVAVTSGVFVRPPAQALIEMQPEVMGFSAGGLFEVSRTTLTAEQMALPVTPPPIDCPGDGCSGNGVCDVVSGACVCSGDFVGDDCAEASAPLALDILSATGEGAQRVVLQGLSKNDEDWVAAVSSDERVVASASFVFVSGNSGAELTWALAEGASAGSSTVVTVVVVEGSRVTSRQFRLSVWAVDGELVGAAGNLSLFTPGAQMHLRDVNVEQLRLRLEALSGVSISTQQVVAADTDGDGSLDGDELAALEARVASFGGAHDSGGGSGGGMSTGVVAAIAVGAIVGIGAIGVLLWRARCAGSTARCPSDPDGSDGDAGKGGKAPMRDDQALQSL</sequence>
<feature type="disulfide bond" evidence="10">
    <location>
        <begin position="1152"/>
        <end position="1161"/>
    </location>
</feature>
<accession>A0A0D3KKG8</accession>
<dbReference type="Pfam" id="PF00207">
    <property type="entry name" value="A2M"/>
    <property type="match status" value="1"/>
</dbReference>
<evidence type="ECO:0000256" key="8">
    <source>
        <dbReference type="ARBA" id="ARBA00022833"/>
    </source>
</evidence>
<dbReference type="GeneID" id="17281523"/>
<comment type="subcellular location">
    <subcellularLocation>
        <location evidence="2">Secreted</location>
    </subcellularLocation>
</comment>
<keyword evidence="12" id="KW-0812">Transmembrane</keyword>
<evidence type="ECO:0000256" key="2">
    <source>
        <dbReference type="ARBA" id="ARBA00004613"/>
    </source>
</evidence>
<dbReference type="PROSITE" id="PS00018">
    <property type="entry name" value="EF_HAND_1"/>
    <property type="match status" value="1"/>
</dbReference>
<evidence type="ECO:0000313" key="16">
    <source>
        <dbReference type="Proteomes" id="UP000013827"/>
    </source>
</evidence>
<feature type="region of interest" description="Disordered" evidence="11">
    <location>
        <begin position="319"/>
        <end position="341"/>
    </location>
</feature>
<evidence type="ECO:0000256" key="9">
    <source>
        <dbReference type="ARBA" id="ARBA00023049"/>
    </source>
</evidence>
<feature type="signal peptide" evidence="13">
    <location>
        <begin position="1"/>
        <end position="17"/>
    </location>
</feature>
<keyword evidence="12" id="KW-0472">Membrane</keyword>
<dbReference type="HOGENOM" id="CLU_253751_0_0_1"/>
<reference evidence="16" key="1">
    <citation type="journal article" date="2013" name="Nature">
        <title>Pan genome of the phytoplankton Emiliania underpins its global distribution.</title>
        <authorList>
            <person name="Read B.A."/>
            <person name="Kegel J."/>
            <person name="Klute M.J."/>
            <person name="Kuo A."/>
            <person name="Lefebvre S.C."/>
            <person name="Maumus F."/>
            <person name="Mayer C."/>
            <person name="Miller J."/>
            <person name="Monier A."/>
            <person name="Salamov A."/>
            <person name="Young J."/>
            <person name="Aguilar M."/>
            <person name="Claverie J.M."/>
            <person name="Frickenhaus S."/>
            <person name="Gonzalez K."/>
            <person name="Herman E.K."/>
            <person name="Lin Y.C."/>
            <person name="Napier J."/>
            <person name="Ogata H."/>
            <person name="Sarno A.F."/>
            <person name="Shmutz J."/>
            <person name="Schroeder D."/>
            <person name="de Vargas C."/>
            <person name="Verret F."/>
            <person name="von Dassow P."/>
            <person name="Valentin K."/>
            <person name="Van de Peer Y."/>
            <person name="Wheeler G."/>
            <person name="Dacks J.B."/>
            <person name="Delwiche C.F."/>
            <person name="Dyhrman S.T."/>
            <person name="Glockner G."/>
            <person name="John U."/>
            <person name="Richards T."/>
            <person name="Worden A.Z."/>
            <person name="Zhang X."/>
            <person name="Grigoriev I.V."/>
            <person name="Allen A.E."/>
            <person name="Bidle K."/>
            <person name="Borodovsky M."/>
            <person name="Bowler C."/>
            <person name="Brownlee C."/>
            <person name="Cock J.M."/>
            <person name="Elias M."/>
            <person name="Gladyshev V.N."/>
            <person name="Groth M."/>
            <person name="Guda C."/>
            <person name="Hadaegh A."/>
            <person name="Iglesias-Rodriguez M.D."/>
            <person name="Jenkins J."/>
            <person name="Jones B.M."/>
            <person name="Lawson T."/>
            <person name="Leese F."/>
            <person name="Lindquist E."/>
            <person name="Lobanov A."/>
            <person name="Lomsadze A."/>
            <person name="Malik S.B."/>
            <person name="Marsh M.E."/>
            <person name="Mackinder L."/>
            <person name="Mock T."/>
            <person name="Mueller-Roeber B."/>
            <person name="Pagarete A."/>
            <person name="Parker M."/>
            <person name="Probert I."/>
            <person name="Quesneville H."/>
            <person name="Raines C."/>
            <person name="Rensing S.A."/>
            <person name="Riano-Pachon D.M."/>
            <person name="Richier S."/>
            <person name="Rokitta S."/>
            <person name="Shiraiwa Y."/>
            <person name="Soanes D.M."/>
            <person name="van der Giezen M."/>
            <person name="Wahlund T.M."/>
            <person name="Williams B."/>
            <person name="Wilson W."/>
            <person name="Wolfe G."/>
            <person name="Wurch L.L."/>
        </authorList>
    </citation>
    <scope>NUCLEOTIDE SEQUENCE</scope>
</reference>
<keyword evidence="6 13" id="KW-0732">Signal</keyword>
<evidence type="ECO:0000256" key="5">
    <source>
        <dbReference type="ARBA" id="ARBA00022723"/>
    </source>
</evidence>
<dbReference type="CDD" id="cd00055">
    <property type="entry name" value="EGF_Lam"/>
    <property type="match status" value="1"/>
</dbReference>
<dbReference type="InterPro" id="IPR002049">
    <property type="entry name" value="LE_dom"/>
</dbReference>
<keyword evidence="9" id="KW-0482">Metalloprotease</keyword>
<feature type="compositionally biased region" description="Basic and acidic residues" evidence="11">
    <location>
        <begin position="1392"/>
        <end position="1410"/>
    </location>
</feature>
<evidence type="ECO:0000259" key="14">
    <source>
        <dbReference type="PROSITE" id="PS50026"/>
    </source>
</evidence>
<dbReference type="PANTHER" id="PTHR13062:SF12">
    <property type="entry name" value="ALPHA-2-MACROGLOBULIN DOMAIN-CONTAINING PROTEIN"/>
    <property type="match status" value="1"/>
</dbReference>
<feature type="region of interest" description="Disordered" evidence="11">
    <location>
        <begin position="1379"/>
        <end position="1410"/>
    </location>
</feature>
<evidence type="ECO:0000256" key="6">
    <source>
        <dbReference type="ARBA" id="ARBA00022729"/>
    </source>
</evidence>
<dbReference type="eggNOG" id="ENOG502S0ZT">
    <property type="taxonomic scope" value="Eukaryota"/>
</dbReference>
<feature type="chain" id="PRO_5044291850" description="EGF-like domain-containing protein" evidence="13">
    <location>
        <begin position="18"/>
        <end position="1410"/>
    </location>
</feature>
<comment type="cofactor">
    <cofactor evidence="1">
        <name>Zn(2+)</name>
        <dbReference type="ChEBI" id="CHEBI:29105"/>
    </cofactor>
</comment>
<dbReference type="PaxDb" id="2903-EOD36253"/>
<organism evidence="15 16">
    <name type="scientific">Emiliania huxleyi (strain CCMP1516)</name>
    <dbReference type="NCBI Taxonomy" id="280463"/>
    <lineage>
        <taxon>Eukaryota</taxon>
        <taxon>Haptista</taxon>
        <taxon>Haptophyta</taxon>
        <taxon>Prymnesiophyceae</taxon>
        <taxon>Isochrysidales</taxon>
        <taxon>Noelaerhabdaceae</taxon>
        <taxon>Emiliania</taxon>
    </lineage>
</organism>
<keyword evidence="5" id="KW-0479">Metal-binding</keyword>
<dbReference type="PROSITE" id="PS00022">
    <property type="entry name" value="EGF_1"/>
    <property type="match status" value="1"/>
</dbReference>
<keyword evidence="16" id="KW-1185">Reference proteome</keyword>
<dbReference type="GO" id="GO:0008237">
    <property type="term" value="F:metallopeptidase activity"/>
    <property type="evidence" value="ECO:0007669"/>
    <property type="project" value="UniProtKB-KW"/>
</dbReference>
<evidence type="ECO:0000256" key="11">
    <source>
        <dbReference type="SAM" id="MobiDB-lite"/>
    </source>
</evidence>
<dbReference type="SMART" id="SM01360">
    <property type="entry name" value="A2M"/>
    <property type="match status" value="1"/>
</dbReference>
<dbReference type="GO" id="GO:0006508">
    <property type="term" value="P:proteolysis"/>
    <property type="evidence" value="ECO:0007669"/>
    <property type="project" value="UniProtKB-KW"/>
</dbReference>
<dbReference type="InterPro" id="IPR018247">
    <property type="entry name" value="EF_Hand_1_Ca_BS"/>
</dbReference>
<evidence type="ECO:0000313" key="15">
    <source>
        <dbReference type="EnsemblProtists" id="EOD36253"/>
    </source>
</evidence>
<dbReference type="InterPro" id="IPR000742">
    <property type="entry name" value="EGF"/>
</dbReference>
<evidence type="ECO:0000256" key="13">
    <source>
        <dbReference type="SAM" id="SignalP"/>
    </source>
</evidence>
<keyword evidence="10" id="KW-1015">Disulfide bond</keyword>
<dbReference type="Proteomes" id="UP000013827">
    <property type="component" value="Unassembled WGS sequence"/>
</dbReference>
<dbReference type="GO" id="GO:0004866">
    <property type="term" value="F:endopeptidase inhibitor activity"/>
    <property type="evidence" value="ECO:0007669"/>
    <property type="project" value="InterPro"/>
</dbReference>
<reference evidence="15" key="2">
    <citation type="submission" date="2024-10" db="UniProtKB">
        <authorList>
            <consortium name="EnsemblProtists"/>
        </authorList>
    </citation>
    <scope>IDENTIFICATION</scope>
</reference>
<dbReference type="PANTHER" id="PTHR13062">
    <property type="entry name" value="COLLAGENASE"/>
    <property type="match status" value="1"/>
</dbReference>
<comment type="caution">
    <text evidence="10">Lacks conserved residue(s) required for the propagation of feature annotation.</text>
</comment>
<feature type="transmembrane region" description="Helical" evidence="12">
    <location>
        <begin position="1351"/>
        <end position="1371"/>
    </location>
</feature>
<proteinExistence type="predicted"/>
<dbReference type="InterPro" id="IPR041246">
    <property type="entry name" value="Bact_MG10"/>
</dbReference>
<keyword evidence="8" id="KW-0862">Zinc</keyword>
<dbReference type="InterPro" id="IPR001599">
    <property type="entry name" value="Macroglobln_a2"/>
</dbReference>
<evidence type="ECO:0000256" key="1">
    <source>
        <dbReference type="ARBA" id="ARBA00001947"/>
    </source>
</evidence>
<evidence type="ECO:0000256" key="4">
    <source>
        <dbReference type="ARBA" id="ARBA00022670"/>
    </source>
</evidence>
<evidence type="ECO:0000256" key="10">
    <source>
        <dbReference type="PROSITE-ProRule" id="PRU00076"/>
    </source>
</evidence>
<feature type="domain" description="EGF-like" evidence="14">
    <location>
        <begin position="1128"/>
        <end position="1162"/>
    </location>
</feature>
<evidence type="ECO:0000256" key="12">
    <source>
        <dbReference type="SAM" id="Phobius"/>
    </source>
</evidence>